<dbReference type="InterPro" id="IPR025711">
    <property type="entry name" value="PepSY"/>
</dbReference>
<evidence type="ECO:0000313" key="5">
    <source>
        <dbReference type="Proteomes" id="UP001387215"/>
    </source>
</evidence>
<accession>A0AAU8MTJ4</accession>
<keyword evidence="1" id="KW-0732">Signal</keyword>
<dbReference type="Pfam" id="PF13670">
    <property type="entry name" value="PepSY_2"/>
    <property type="match status" value="2"/>
</dbReference>
<feature type="domain" description="PepSY" evidence="2">
    <location>
        <begin position="88"/>
        <end position="141"/>
    </location>
</feature>
<name>A0AAU8MTJ4_9GAMM</name>
<reference evidence="4" key="2">
    <citation type="submission" date="2024-06" db="EMBL/GenBank/DDBJ databases">
        <authorList>
            <person name="Li S."/>
        </authorList>
    </citation>
    <scope>NUCLEOTIDE SEQUENCE</scope>
    <source>
        <strain evidence="4">SR10</strain>
    </source>
</reference>
<dbReference type="AlphaFoldDB" id="A0AAU8MTJ4"/>
<sequence>MRKFILALALAACVPAVAAAQETQGPVALTEHQIRTRLAEQGYDKVNDLKFSDGVWHADARSADGNRVQVRLDPRTGNVFANELVARLSERDIRASLSAAGYTNIHDVDYEDGLWNAEADDPSGKDVELKINPNNGKVIGAEND</sequence>
<keyword evidence="5" id="KW-1185">Reference proteome</keyword>
<dbReference type="EMBL" id="JBANDL010000002">
    <property type="protein sequence ID" value="MEI2456887.1"/>
    <property type="molecule type" value="Genomic_DNA"/>
</dbReference>
<evidence type="ECO:0000313" key="4">
    <source>
        <dbReference type="EMBL" id="XCO75880.1"/>
    </source>
</evidence>
<reference evidence="3 5" key="1">
    <citation type="submission" date="2024-02" db="EMBL/GenBank/DDBJ databases">
        <title>Lysobacter Genome Sequencing and Mining.</title>
        <authorList>
            <person name="Bierman J."/>
            <person name="Walker M.C."/>
        </authorList>
    </citation>
    <scope>NUCLEOTIDE SEQUENCE [LARGE SCALE GENOMIC DNA]</scope>
    <source>
        <strain evidence="3 5">PB6250</strain>
    </source>
</reference>
<protein>
    <submittedName>
        <fullName evidence="4">PepSY domain-containing protein</fullName>
    </submittedName>
</protein>
<dbReference type="Proteomes" id="UP001387215">
    <property type="component" value="Unassembled WGS sequence"/>
</dbReference>
<feature type="chain" id="PRO_5043784308" evidence="1">
    <location>
        <begin position="19"/>
        <end position="144"/>
    </location>
</feature>
<proteinExistence type="predicted"/>
<dbReference type="EMBL" id="CP159925">
    <property type="protein sequence ID" value="XCO75880.1"/>
    <property type="molecule type" value="Genomic_DNA"/>
</dbReference>
<feature type="domain" description="PepSY" evidence="2">
    <location>
        <begin position="6"/>
        <end position="82"/>
    </location>
</feature>
<organism evidence="4">
    <name type="scientific">Lysobacter firmicutimachus</name>
    <dbReference type="NCBI Taxonomy" id="1792846"/>
    <lineage>
        <taxon>Bacteria</taxon>
        <taxon>Pseudomonadati</taxon>
        <taxon>Pseudomonadota</taxon>
        <taxon>Gammaproteobacteria</taxon>
        <taxon>Lysobacterales</taxon>
        <taxon>Lysobacteraceae</taxon>
        <taxon>Lysobacter</taxon>
    </lineage>
</organism>
<gene>
    <name evidence="4" type="ORF">ABU614_03545</name>
    <name evidence="3" type="ORF">V2J18_19710</name>
</gene>
<dbReference type="RefSeq" id="WP_064747448.1">
    <property type="nucleotide sequence ID" value="NZ_CP159925.1"/>
</dbReference>
<evidence type="ECO:0000313" key="3">
    <source>
        <dbReference type="EMBL" id="MEI2456887.1"/>
    </source>
</evidence>
<evidence type="ECO:0000259" key="2">
    <source>
        <dbReference type="Pfam" id="PF13670"/>
    </source>
</evidence>
<evidence type="ECO:0000256" key="1">
    <source>
        <dbReference type="SAM" id="SignalP"/>
    </source>
</evidence>
<feature type="signal peptide" evidence="1">
    <location>
        <begin position="1"/>
        <end position="18"/>
    </location>
</feature>